<evidence type="ECO:0000256" key="2">
    <source>
        <dbReference type="ARBA" id="ARBA00022741"/>
    </source>
</evidence>
<evidence type="ECO:0000256" key="3">
    <source>
        <dbReference type="ARBA" id="ARBA00022801"/>
    </source>
</evidence>
<keyword evidence="3" id="KW-0378">Hydrolase</keyword>
<dbReference type="RefSeq" id="WP_022749193.1">
    <property type="nucleotide sequence ID" value="NC_022571.1"/>
</dbReference>
<dbReference type="Pfam" id="PF00350">
    <property type="entry name" value="Dynamin_N"/>
    <property type="match status" value="1"/>
</dbReference>
<dbReference type="GO" id="GO:0003924">
    <property type="term" value="F:GTPase activity"/>
    <property type="evidence" value="ECO:0007669"/>
    <property type="project" value="InterPro"/>
</dbReference>
<keyword evidence="4" id="KW-0342">GTP-binding</keyword>
<dbReference type="InterPro" id="IPR045063">
    <property type="entry name" value="Dynamin_N"/>
</dbReference>
<evidence type="ECO:0000256" key="6">
    <source>
        <dbReference type="SAM" id="Coils"/>
    </source>
</evidence>
<dbReference type="PANTHER" id="PTHR10465:SF0">
    <property type="entry name" value="SARCALUMENIN"/>
    <property type="match status" value="1"/>
</dbReference>
<dbReference type="KEGG" id="csb:CLSA_c39400"/>
<keyword evidence="2" id="KW-0547">Nucleotide-binding</keyword>
<comment type="subcellular location">
    <subcellularLocation>
        <location evidence="1">Membrane</location>
    </subcellularLocation>
</comment>
<dbReference type="GO" id="GO:0005525">
    <property type="term" value="F:GTP binding"/>
    <property type="evidence" value="ECO:0007669"/>
    <property type="project" value="UniProtKB-KW"/>
</dbReference>
<dbReference type="Gene3D" id="3.40.50.300">
    <property type="entry name" value="P-loop containing nucleotide triphosphate hydrolases"/>
    <property type="match status" value="1"/>
</dbReference>
<keyword evidence="9" id="KW-1185">Reference proteome</keyword>
<dbReference type="Proteomes" id="UP000017118">
    <property type="component" value="Chromosome"/>
</dbReference>
<feature type="coiled-coil region" evidence="6">
    <location>
        <begin position="364"/>
        <end position="398"/>
    </location>
</feature>
<organism evidence="8 9">
    <name type="scientific">Clostridium saccharobutylicum DSM 13864</name>
    <dbReference type="NCBI Taxonomy" id="1345695"/>
    <lineage>
        <taxon>Bacteria</taxon>
        <taxon>Bacillati</taxon>
        <taxon>Bacillota</taxon>
        <taxon>Clostridia</taxon>
        <taxon>Eubacteriales</taxon>
        <taxon>Clostridiaceae</taxon>
        <taxon>Clostridium</taxon>
    </lineage>
</organism>
<dbReference type="InterPro" id="IPR027094">
    <property type="entry name" value="Mitofusin_fam"/>
</dbReference>
<evidence type="ECO:0000259" key="7">
    <source>
        <dbReference type="Pfam" id="PF00350"/>
    </source>
</evidence>
<protein>
    <submittedName>
        <fullName evidence="8">Dynamin family</fullName>
    </submittedName>
</protein>
<name>U5MWF0_CLOSA</name>
<proteinExistence type="predicted"/>
<keyword evidence="5" id="KW-0472">Membrane</keyword>
<dbReference type="GO" id="GO:0016020">
    <property type="term" value="C:membrane"/>
    <property type="evidence" value="ECO:0007669"/>
    <property type="project" value="UniProtKB-SubCell"/>
</dbReference>
<feature type="domain" description="Dynamin N-terminal" evidence="7">
    <location>
        <begin position="61"/>
        <end position="258"/>
    </location>
</feature>
<dbReference type="OrthoDB" id="9816479at2"/>
<gene>
    <name evidence="8" type="ORF">CLSA_c39400</name>
</gene>
<evidence type="ECO:0000256" key="4">
    <source>
        <dbReference type="ARBA" id="ARBA00023134"/>
    </source>
</evidence>
<evidence type="ECO:0000256" key="1">
    <source>
        <dbReference type="ARBA" id="ARBA00004370"/>
    </source>
</evidence>
<accession>U5MWF0</accession>
<evidence type="ECO:0000256" key="5">
    <source>
        <dbReference type="ARBA" id="ARBA00023136"/>
    </source>
</evidence>
<sequence length="684" mass="80861">MNTEFTKLSHENIFYKVDKLREELSGLESLFETEMNKLSSVMEIYNNKKDDDDCEKIKLKIGIMGQVNSGKSSFLNALIFNGENVLPKDCISKTKIITKINYSDTKRIEIEFYTKKEWKEIKNALIKEGEIKGAKFVKEVFEFINASEYDVEKYINRDNEIFNFQDYDELLEKIKECDDKYNNYRFPIKAMNIYVDDERLKNIEVLDTPGVNDSNFVRKYTIDKCFKYVDIIFFISQAAIFLDNLDVSLISNQIPVESAGNVFLVASKYDNVIIDEGWKFKSLVETDKYIKSRLTNRVRKYVLNYVSNSTPIFMSAMANNLALKKKDKYTDEENYIIKQLNDLWDGFIFNKEKLMFIGNFENVKNKISDKLDVKENLMVKLKEEVERILLDIEDKSKQKIYIIENTDIKYIHLEQEKIKLKSQKIYKGIEELIEKTKDSAVNKKKEMEKQLEFDFLTLSEIKVKKKTIRIESEESNDNIKWYEGLFKKANNEQIDYNFVDYEYVEIDEVINDINSFDSNTDIYLKKMISDIMNFNILSENIIKIIFENLDENNEKFKLNYVKKFVESSIYSIKPPSININVGEYVDIIKSKFSDETTGESIEILKLHSKAIMKKIYNEIMEKVDSELQLFMFELDKSYISIVKYILEIMNNRIESLKNESYHLERKLKYYKKIISIIEGNIMEP</sequence>
<reference evidence="8 9" key="1">
    <citation type="journal article" date="2013" name="Genome Announc.">
        <title>Complete Genome Sequence of the Solvent Producer Clostridium saccharobutylicum NCP262 (DSM 13864).</title>
        <authorList>
            <person name="Poehlein A."/>
            <person name="Hartwich K."/>
            <person name="Krabben P."/>
            <person name="Ehrenreich A."/>
            <person name="Liebl W."/>
            <person name="Durre P."/>
            <person name="Gottschalk G."/>
            <person name="Daniel R."/>
        </authorList>
    </citation>
    <scope>NUCLEOTIDE SEQUENCE [LARGE SCALE GENOMIC DNA]</scope>
    <source>
        <strain evidence="8">DSM 13864</strain>
    </source>
</reference>
<dbReference type="PANTHER" id="PTHR10465">
    <property type="entry name" value="TRANSMEMBRANE GTPASE FZO1"/>
    <property type="match status" value="1"/>
</dbReference>
<dbReference type="eggNOG" id="COG0699">
    <property type="taxonomic scope" value="Bacteria"/>
</dbReference>
<dbReference type="InterPro" id="IPR027417">
    <property type="entry name" value="P-loop_NTPase"/>
</dbReference>
<keyword evidence="6" id="KW-0175">Coiled coil</keyword>
<dbReference type="GeneID" id="55476238"/>
<evidence type="ECO:0000313" key="8">
    <source>
        <dbReference type="EMBL" id="AGX44900.1"/>
    </source>
</evidence>
<dbReference type="AlphaFoldDB" id="U5MWF0"/>
<dbReference type="PATRIC" id="fig|1345695.10.peg.2768"/>
<dbReference type="EMBL" id="CP006721">
    <property type="protein sequence ID" value="AGX44900.1"/>
    <property type="molecule type" value="Genomic_DNA"/>
</dbReference>
<dbReference type="HOGENOM" id="CLU_020256_0_0_9"/>
<dbReference type="SUPFAM" id="SSF52540">
    <property type="entry name" value="P-loop containing nucleoside triphosphate hydrolases"/>
    <property type="match status" value="1"/>
</dbReference>
<evidence type="ECO:0000313" key="9">
    <source>
        <dbReference type="Proteomes" id="UP000017118"/>
    </source>
</evidence>